<keyword evidence="5" id="KW-0472">Membrane</keyword>
<evidence type="ECO:0000259" key="6">
    <source>
        <dbReference type="Pfam" id="PF01494"/>
    </source>
</evidence>
<name>A0A1L7WI36_9HELO</name>
<dbReference type="PRINTS" id="PR00420">
    <property type="entry name" value="RNGMNOXGNASE"/>
</dbReference>
<evidence type="ECO:0000256" key="5">
    <source>
        <dbReference type="SAM" id="Phobius"/>
    </source>
</evidence>
<keyword evidence="5" id="KW-0812">Transmembrane</keyword>
<keyword evidence="7" id="KW-0503">Monooxygenase</keyword>
<comment type="cofactor">
    <cofactor evidence="1">
        <name>FAD</name>
        <dbReference type="ChEBI" id="CHEBI:57692"/>
    </cofactor>
</comment>
<keyword evidence="8" id="KW-1185">Reference proteome</keyword>
<reference evidence="7 8" key="1">
    <citation type="submission" date="2016-03" db="EMBL/GenBank/DDBJ databases">
        <authorList>
            <person name="Ploux O."/>
        </authorList>
    </citation>
    <scope>NUCLEOTIDE SEQUENCE [LARGE SCALE GENOMIC DNA]</scope>
    <source>
        <strain evidence="7 8">UAMH 11012</strain>
    </source>
</reference>
<gene>
    <name evidence="7" type="ORF">PAC_02299</name>
</gene>
<feature type="transmembrane region" description="Helical" evidence="5">
    <location>
        <begin position="6"/>
        <end position="24"/>
    </location>
</feature>
<dbReference type="SUPFAM" id="SSF51905">
    <property type="entry name" value="FAD/NAD(P)-binding domain"/>
    <property type="match status" value="1"/>
</dbReference>
<sequence>MLENNYQVIIIGGGIVGLSASLFLSSHSIPHLLIERHPTTSIHPRARGLNTRAMEIFRTIGVDELVREAGADLAPSMGICKGTSFISIMEPRKRKESKEGRGEMPLAFLARGVSPTKGCRCTQDCMEPVLVKAARERGGELRYNTLCEGVEQDERGVTVTLRNQDKDTISTVRAEYLIAADGAGSPIRKQLGIGTTGKGALGHLLNILFHADLSSLVRGREISFCTISRPEVPLLGLLTAIDNKSTWVFHLSYDPLQENASSYTPERCEELLKTAIGIPDLKIAVKSILPWTPADICAEKFRDGRIFLAGDAAHQTTPYGGQGATTGIADVFDLSWKLAQVFKGTASEKLLETYEQERLPVGRFVAKESGELADAYGLPEAVNRGKWAFLISVAMRIPMYAGFGYRYTNSQAIINEEGESRWTWWWNVPWTIPSLIMGFNGRPGTRVPHLWVQHVGRQISTLDLFGTKSVLLAGSEGKGWCQAAAEVAEKLDLNLEAYRVGPTSELSDPKKQWDTIAGVSSQGALLVRPDGFVAWRVKDQEGDLRKRLQDVVEKILCR</sequence>
<dbReference type="Proteomes" id="UP000184330">
    <property type="component" value="Unassembled WGS sequence"/>
</dbReference>
<dbReference type="Pfam" id="PF01494">
    <property type="entry name" value="FAD_binding_3"/>
    <property type="match status" value="1"/>
</dbReference>
<dbReference type="GO" id="GO:0071949">
    <property type="term" value="F:FAD binding"/>
    <property type="evidence" value="ECO:0007669"/>
    <property type="project" value="InterPro"/>
</dbReference>
<dbReference type="InterPro" id="IPR036188">
    <property type="entry name" value="FAD/NAD-bd_sf"/>
</dbReference>
<protein>
    <submittedName>
        <fullName evidence="7">Related to phenol 2-monooxygenase</fullName>
    </submittedName>
</protein>
<organism evidence="7 8">
    <name type="scientific">Phialocephala subalpina</name>
    <dbReference type="NCBI Taxonomy" id="576137"/>
    <lineage>
        <taxon>Eukaryota</taxon>
        <taxon>Fungi</taxon>
        <taxon>Dikarya</taxon>
        <taxon>Ascomycota</taxon>
        <taxon>Pezizomycotina</taxon>
        <taxon>Leotiomycetes</taxon>
        <taxon>Helotiales</taxon>
        <taxon>Mollisiaceae</taxon>
        <taxon>Phialocephala</taxon>
        <taxon>Phialocephala fortinii species complex</taxon>
    </lineage>
</organism>
<evidence type="ECO:0000256" key="4">
    <source>
        <dbReference type="ARBA" id="ARBA00023002"/>
    </source>
</evidence>
<dbReference type="InterPro" id="IPR002938">
    <property type="entry name" value="FAD-bd"/>
</dbReference>
<dbReference type="PANTHER" id="PTHR43004">
    <property type="entry name" value="TRK SYSTEM POTASSIUM UPTAKE PROTEIN"/>
    <property type="match status" value="1"/>
</dbReference>
<dbReference type="Gene3D" id="3.40.30.120">
    <property type="match status" value="1"/>
</dbReference>
<evidence type="ECO:0000256" key="1">
    <source>
        <dbReference type="ARBA" id="ARBA00001974"/>
    </source>
</evidence>
<dbReference type="Gene3D" id="3.50.50.60">
    <property type="entry name" value="FAD/NAD(P)-binding domain"/>
    <property type="match status" value="1"/>
</dbReference>
<evidence type="ECO:0000313" key="7">
    <source>
        <dbReference type="EMBL" id="CZR52422.1"/>
    </source>
</evidence>
<evidence type="ECO:0000256" key="3">
    <source>
        <dbReference type="ARBA" id="ARBA00022827"/>
    </source>
</evidence>
<keyword evidence="2" id="KW-0285">Flavoprotein</keyword>
<dbReference type="OrthoDB" id="2690153at2759"/>
<dbReference type="Gene3D" id="3.30.9.10">
    <property type="entry name" value="D-Amino Acid Oxidase, subunit A, domain 2"/>
    <property type="match status" value="1"/>
</dbReference>
<keyword evidence="3" id="KW-0274">FAD</keyword>
<dbReference type="STRING" id="576137.A0A1L7WI36"/>
<dbReference type="InterPro" id="IPR050641">
    <property type="entry name" value="RIFMO-like"/>
</dbReference>
<keyword evidence="5" id="KW-1133">Transmembrane helix</keyword>
<dbReference type="Pfam" id="PF21274">
    <property type="entry name" value="Rng_hyd_C"/>
    <property type="match status" value="1"/>
</dbReference>
<dbReference type="EMBL" id="FJOG01000002">
    <property type="protein sequence ID" value="CZR52422.1"/>
    <property type="molecule type" value="Genomic_DNA"/>
</dbReference>
<keyword evidence="4" id="KW-0560">Oxidoreductase</keyword>
<evidence type="ECO:0000313" key="8">
    <source>
        <dbReference type="Proteomes" id="UP000184330"/>
    </source>
</evidence>
<dbReference type="AlphaFoldDB" id="A0A1L7WI36"/>
<proteinExistence type="predicted"/>
<dbReference type="GO" id="GO:0016709">
    <property type="term" value="F:oxidoreductase activity, acting on paired donors, with incorporation or reduction of molecular oxygen, NAD(P)H as one donor, and incorporation of one atom of oxygen"/>
    <property type="evidence" value="ECO:0007669"/>
    <property type="project" value="UniProtKB-ARBA"/>
</dbReference>
<feature type="domain" description="FAD-binding" evidence="6">
    <location>
        <begin position="6"/>
        <end position="367"/>
    </location>
</feature>
<evidence type="ECO:0000256" key="2">
    <source>
        <dbReference type="ARBA" id="ARBA00022630"/>
    </source>
</evidence>
<accession>A0A1L7WI36</accession>
<dbReference type="PANTHER" id="PTHR43004:SF19">
    <property type="entry name" value="BINDING MONOOXYGENASE, PUTATIVE (JCVI)-RELATED"/>
    <property type="match status" value="1"/>
</dbReference>